<dbReference type="PANTHER" id="PTHR30371">
    <property type="entry name" value="SEC-INDEPENDENT PROTEIN TRANSLOCASE PROTEIN TATC"/>
    <property type="match status" value="1"/>
</dbReference>
<feature type="transmembrane region" description="Helical" evidence="5">
    <location>
        <begin position="240"/>
        <end position="261"/>
    </location>
</feature>
<feature type="transmembrane region" description="Helical" evidence="5">
    <location>
        <begin position="133"/>
        <end position="161"/>
    </location>
</feature>
<evidence type="ECO:0000256" key="3">
    <source>
        <dbReference type="ARBA" id="ARBA00022989"/>
    </source>
</evidence>
<evidence type="ECO:0000256" key="2">
    <source>
        <dbReference type="ARBA" id="ARBA00022692"/>
    </source>
</evidence>
<comment type="similarity">
    <text evidence="5">Belongs to the TatC family.</text>
</comment>
<dbReference type="GO" id="GO:0043953">
    <property type="term" value="P:protein transport by the Tat complex"/>
    <property type="evidence" value="ECO:0007669"/>
    <property type="project" value="UniProtKB-UniRule"/>
</dbReference>
<dbReference type="PANTHER" id="PTHR30371:SF0">
    <property type="entry name" value="SEC-INDEPENDENT PROTEIN TRANSLOCASE PROTEIN TATC, CHLOROPLASTIC-RELATED"/>
    <property type="match status" value="1"/>
</dbReference>
<dbReference type="KEGG" id="tje:TJEJU_1995"/>
<organism evidence="6 7">
    <name type="scientific">Tenacibaculum jejuense</name>
    <dbReference type="NCBI Taxonomy" id="584609"/>
    <lineage>
        <taxon>Bacteria</taxon>
        <taxon>Pseudomonadati</taxon>
        <taxon>Bacteroidota</taxon>
        <taxon>Flavobacteriia</taxon>
        <taxon>Flavobacteriales</taxon>
        <taxon>Flavobacteriaceae</taxon>
        <taxon>Tenacibaculum</taxon>
    </lineage>
</organism>
<dbReference type="PRINTS" id="PR01840">
    <property type="entry name" value="TATCFAMILY"/>
</dbReference>
<accession>A0A238UAU6</accession>
<keyword evidence="5" id="KW-0813">Transport</keyword>
<dbReference type="AlphaFoldDB" id="A0A238UAU6"/>
<keyword evidence="5" id="KW-0653">Protein transport</keyword>
<gene>
    <name evidence="5 6" type="primary">tatC</name>
    <name evidence="6" type="ORF">TJEJU_1995</name>
</gene>
<dbReference type="EMBL" id="LT899436">
    <property type="protein sequence ID" value="SNR15698.1"/>
    <property type="molecule type" value="Genomic_DNA"/>
</dbReference>
<dbReference type="Pfam" id="PF00902">
    <property type="entry name" value="TatC"/>
    <property type="match status" value="1"/>
</dbReference>
<evidence type="ECO:0000256" key="1">
    <source>
        <dbReference type="ARBA" id="ARBA00004141"/>
    </source>
</evidence>
<feature type="transmembrane region" description="Helical" evidence="5">
    <location>
        <begin position="181"/>
        <end position="203"/>
    </location>
</feature>
<comment type="subcellular location">
    <subcellularLocation>
        <location evidence="5">Cell membrane</location>
        <topology evidence="5">Multi-pass membrane protein</topology>
    </subcellularLocation>
    <subcellularLocation>
        <location evidence="1">Membrane</location>
        <topology evidence="1">Multi-pass membrane protein</topology>
    </subcellularLocation>
</comment>
<keyword evidence="5" id="KW-1003">Cell membrane</keyword>
<dbReference type="GO" id="GO:0009977">
    <property type="term" value="F:proton motive force dependent protein transmembrane transporter activity"/>
    <property type="evidence" value="ECO:0007669"/>
    <property type="project" value="TreeGrafter"/>
</dbReference>
<name>A0A238UAU6_9FLAO</name>
<dbReference type="Proteomes" id="UP000215214">
    <property type="component" value="Chromosome TJEJU"/>
</dbReference>
<comment type="function">
    <text evidence="5">Part of the twin-arginine translocation (Tat) system that transports large folded proteins containing a characteristic twin-arginine motif in their signal peptide across membranes.</text>
</comment>
<feature type="transmembrane region" description="Helical" evidence="5">
    <location>
        <begin position="93"/>
        <end position="112"/>
    </location>
</feature>
<dbReference type="HAMAP" id="MF_00902">
    <property type="entry name" value="TatC"/>
    <property type="match status" value="1"/>
</dbReference>
<evidence type="ECO:0000313" key="6">
    <source>
        <dbReference type="EMBL" id="SNR15698.1"/>
    </source>
</evidence>
<reference evidence="6 7" key="1">
    <citation type="submission" date="2017-07" db="EMBL/GenBank/DDBJ databases">
        <authorList>
            <person name="Sun Z.S."/>
            <person name="Albrecht U."/>
            <person name="Echele G."/>
            <person name="Lee C.C."/>
        </authorList>
    </citation>
    <scope>NUCLEOTIDE SEQUENCE [LARGE SCALE GENOMIC DNA]</scope>
    <source>
        <strain evidence="7">type strain: KCTC 22618</strain>
    </source>
</reference>
<evidence type="ECO:0000256" key="4">
    <source>
        <dbReference type="ARBA" id="ARBA00023136"/>
    </source>
</evidence>
<dbReference type="InterPro" id="IPR002033">
    <property type="entry name" value="TatC"/>
</dbReference>
<dbReference type="GO" id="GO:0033281">
    <property type="term" value="C:TAT protein transport complex"/>
    <property type="evidence" value="ECO:0007669"/>
    <property type="project" value="UniProtKB-UniRule"/>
</dbReference>
<comment type="subunit">
    <text evidence="5">Forms a complex with TatA.</text>
</comment>
<sequence length="275" mass="31577">MAQEKEMSFLDHLEELRWHIIRSIVAIFSVAILAFAFIKVIFDEVLLAHLKPDFVTYQFFCKAFTLIGIDSSFCNIEFSKELQVLNPTEELMTAIWSSLILGIIIAFPYVLWEIWRFIAPGLLESERKRSKGFIFSASSLFFSGILFSYYVILPMSVYFFYNFSIGDAIVKSFKLGAYISLITNTLIGVAIFFELPIIIYFLTKIGLVTPEFLRKYRKHALVVVLILSAIITPPDVASQIIVAVPIMFLYQVGIYISKYVIKKQQKNVEKSPRVQ</sequence>
<dbReference type="GO" id="GO:0065002">
    <property type="term" value="P:intracellular protein transmembrane transport"/>
    <property type="evidence" value="ECO:0007669"/>
    <property type="project" value="TreeGrafter"/>
</dbReference>
<evidence type="ECO:0000313" key="7">
    <source>
        <dbReference type="Proteomes" id="UP000215214"/>
    </source>
</evidence>
<evidence type="ECO:0000256" key="5">
    <source>
        <dbReference type="HAMAP-Rule" id="MF_00902"/>
    </source>
</evidence>
<keyword evidence="2 5" id="KW-0812">Transmembrane</keyword>
<dbReference type="OrthoDB" id="9777044at2"/>
<keyword evidence="3 5" id="KW-1133">Transmembrane helix</keyword>
<keyword evidence="5" id="KW-0811">Translocation</keyword>
<proteinExistence type="inferred from homology"/>
<feature type="transmembrane region" description="Helical" evidence="5">
    <location>
        <begin position="215"/>
        <end position="234"/>
    </location>
</feature>
<feature type="transmembrane region" description="Helical" evidence="5">
    <location>
        <begin position="20"/>
        <end position="42"/>
    </location>
</feature>
<dbReference type="NCBIfam" id="TIGR00945">
    <property type="entry name" value="tatC"/>
    <property type="match status" value="1"/>
</dbReference>
<keyword evidence="7" id="KW-1185">Reference proteome</keyword>
<protein>
    <recommendedName>
        <fullName evidence="5">Sec-independent protein translocase protein TatC</fullName>
    </recommendedName>
</protein>
<keyword evidence="4 5" id="KW-0472">Membrane</keyword>
<dbReference type="RefSeq" id="WP_095071670.1">
    <property type="nucleotide sequence ID" value="NZ_LT899436.1"/>
</dbReference>